<proteinExistence type="inferred from homology"/>
<dbReference type="EMBL" id="CM018031">
    <property type="protein sequence ID" value="KAA8549378.1"/>
    <property type="molecule type" value="Genomic_DNA"/>
</dbReference>
<comment type="similarity">
    <text evidence="1">Belongs to the universal ribosomal protein uL10 family.</text>
</comment>
<dbReference type="InterPro" id="IPR043164">
    <property type="entry name" value="Ribosomal_uL10-like_insert_sf"/>
</dbReference>
<reference evidence="4 5" key="1">
    <citation type="submission" date="2019-09" db="EMBL/GenBank/DDBJ databases">
        <title>A chromosome-level genome assembly of the Chinese tupelo Nyssa sinensis.</title>
        <authorList>
            <person name="Yang X."/>
            <person name="Kang M."/>
            <person name="Yang Y."/>
            <person name="Xiong H."/>
            <person name="Wang M."/>
            <person name="Zhang Z."/>
            <person name="Wang Z."/>
            <person name="Wu H."/>
            <person name="Ma T."/>
            <person name="Liu J."/>
            <person name="Xi Z."/>
        </authorList>
    </citation>
    <scope>NUCLEOTIDE SEQUENCE [LARGE SCALE GENOMIC DNA]</scope>
    <source>
        <strain evidence="4">J267</strain>
        <tissue evidence="4">Leaf</tissue>
    </source>
</reference>
<dbReference type="GO" id="GO:0070180">
    <property type="term" value="F:large ribosomal subunit rRNA binding"/>
    <property type="evidence" value="ECO:0007669"/>
    <property type="project" value="TreeGrafter"/>
</dbReference>
<dbReference type="Proteomes" id="UP000325577">
    <property type="component" value="Linkage Group LG0"/>
</dbReference>
<keyword evidence="2" id="KW-0689">Ribosomal protein</keyword>
<evidence type="ECO:0000256" key="2">
    <source>
        <dbReference type="ARBA" id="ARBA00022980"/>
    </source>
</evidence>
<dbReference type="Pfam" id="PF00428">
    <property type="entry name" value="Ribosomal_60s"/>
    <property type="match status" value="1"/>
</dbReference>
<organism evidence="4 5">
    <name type="scientific">Nyssa sinensis</name>
    <dbReference type="NCBI Taxonomy" id="561372"/>
    <lineage>
        <taxon>Eukaryota</taxon>
        <taxon>Viridiplantae</taxon>
        <taxon>Streptophyta</taxon>
        <taxon>Embryophyta</taxon>
        <taxon>Tracheophyta</taxon>
        <taxon>Spermatophyta</taxon>
        <taxon>Magnoliopsida</taxon>
        <taxon>eudicotyledons</taxon>
        <taxon>Gunneridae</taxon>
        <taxon>Pentapetalae</taxon>
        <taxon>asterids</taxon>
        <taxon>Cornales</taxon>
        <taxon>Nyssaceae</taxon>
        <taxon>Nyssa</taxon>
    </lineage>
</organism>
<evidence type="ECO:0000313" key="5">
    <source>
        <dbReference type="Proteomes" id="UP000325577"/>
    </source>
</evidence>
<dbReference type="InterPro" id="IPR050323">
    <property type="entry name" value="Ribosomal_protein_uL10"/>
</dbReference>
<dbReference type="GO" id="GO:0022625">
    <property type="term" value="C:cytosolic large ribosomal subunit"/>
    <property type="evidence" value="ECO:0007669"/>
    <property type="project" value="TreeGrafter"/>
</dbReference>
<evidence type="ECO:0000256" key="3">
    <source>
        <dbReference type="ARBA" id="ARBA00023274"/>
    </source>
</evidence>
<dbReference type="PANTHER" id="PTHR45699:SF3">
    <property type="entry name" value="LARGE RIBOSOMAL SUBUNIT PROTEIN UL10"/>
    <property type="match status" value="1"/>
</dbReference>
<keyword evidence="5" id="KW-1185">Reference proteome</keyword>
<dbReference type="GO" id="GO:0000027">
    <property type="term" value="P:ribosomal large subunit assembly"/>
    <property type="evidence" value="ECO:0007669"/>
    <property type="project" value="TreeGrafter"/>
</dbReference>
<evidence type="ECO:0000256" key="1">
    <source>
        <dbReference type="ARBA" id="ARBA00008889"/>
    </source>
</evidence>
<dbReference type="Gene3D" id="3.90.105.20">
    <property type="match status" value="1"/>
</dbReference>
<dbReference type="OrthoDB" id="1694709at2759"/>
<name>A0A5J5C265_9ASTE</name>
<accession>A0A5J5C265</accession>
<sequence length="125" mass="13757">MLLFHRETQDSIHLRLPSFRLNIPTKINKGTVEIVTPVELIKKGDKGSVFNPEVLNLTEEDLIEKFAAGDPRKFVVVVAPVAVADSGPAPASADKKKEEEEIEECDDDFTGGLFDLVIKSTAVYC</sequence>
<dbReference type="PANTHER" id="PTHR45699">
    <property type="entry name" value="60S ACIDIC RIBOSOMAL PROTEIN P0"/>
    <property type="match status" value="1"/>
</dbReference>
<dbReference type="GO" id="GO:0003735">
    <property type="term" value="F:structural constituent of ribosome"/>
    <property type="evidence" value="ECO:0007669"/>
    <property type="project" value="TreeGrafter"/>
</dbReference>
<dbReference type="GO" id="GO:0002181">
    <property type="term" value="P:cytoplasmic translation"/>
    <property type="evidence" value="ECO:0007669"/>
    <property type="project" value="TreeGrafter"/>
</dbReference>
<evidence type="ECO:0000313" key="4">
    <source>
        <dbReference type="EMBL" id="KAA8549378.1"/>
    </source>
</evidence>
<gene>
    <name evidence="4" type="ORF">F0562_001062</name>
</gene>
<keyword evidence="3" id="KW-0687">Ribonucleoprotein</keyword>
<dbReference type="AlphaFoldDB" id="A0A5J5C265"/>
<protein>
    <submittedName>
        <fullName evidence="4">Uncharacterized protein</fullName>
    </submittedName>
</protein>